<feature type="compositionally biased region" description="Basic and acidic residues" evidence="6">
    <location>
        <begin position="768"/>
        <end position="785"/>
    </location>
</feature>
<dbReference type="InterPro" id="IPR041569">
    <property type="entry name" value="AAA_lid_3"/>
</dbReference>
<name>A0A6M4AZ61_9SPHN</name>
<dbReference type="SUPFAM" id="SSF52540">
    <property type="entry name" value="P-loop containing nucleoside triphosphate hydrolases"/>
    <property type="match status" value="2"/>
</dbReference>
<dbReference type="Pfam" id="PF00004">
    <property type="entry name" value="AAA"/>
    <property type="match status" value="2"/>
</dbReference>
<dbReference type="Gene3D" id="3.40.50.300">
    <property type="entry name" value="P-loop containing nucleotide triphosphate hydrolases"/>
    <property type="match status" value="2"/>
</dbReference>
<dbReference type="AlphaFoldDB" id="A0A6M4AZ61"/>
<dbReference type="GO" id="GO:0016887">
    <property type="term" value="F:ATP hydrolysis activity"/>
    <property type="evidence" value="ECO:0007669"/>
    <property type="project" value="InterPro"/>
</dbReference>
<dbReference type="InterPro" id="IPR003593">
    <property type="entry name" value="AAA+_ATPase"/>
</dbReference>
<dbReference type="PANTHER" id="PTHR23077">
    <property type="entry name" value="AAA-FAMILY ATPASE"/>
    <property type="match status" value="1"/>
</dbReference>
<evidence type="ECO:0000256" key="4">
    <source>
        <dbReference type="ARBA" id="ARBA00022840"/>
    </source>
</evidence>
<dbReference type="Pfam" id="PF02933">
    <property type="entry name" value="CDC48_2"/>
    <property type="match status" value="1"/>
</dbReference>
<sequence>MAESENQEKQDIRLQVANSRPEESGSGIARLPRPMFARLGLTEGDIIEISGKRITASRAVGPYAEDEGIEVLRLDGLQRANAGVGTGDFVGIRKIESKAAKSVTLAPAQPNLRLQGSGQALKRTFIGRPMVAGDIVATTGQQRMGHEGLPPQLRQMLAAPAYALQEIRLTVVETSPKGIVHIDDSTEIELLPEYVEPKESRRADVTYDDIGGMGETIDQLREMVELPLRYPELFQRLGVDPPKGVLLYGPPGTGKTRLARAVANESEAEFFLINGPEIMGSAYGESEKALRDVFEKAAKAAPSIIFIDEIDSIAPKRGQVQGEAEKRLVAQLLTLMDGLEPRANLVVIAATNRPDAIDEALRRPGRFDREIVVGVPDERGRREIIAIHSRGMPLAEDVDVGELARTTYGFVGADIAALAREAAIEAVRRIMPRLNLEAGTIPPEVLDELQVTREDFVGALKRVHPSAMREVMVQAPNVRWNDIGGLDASAERLREGVELPLKDPEAFRRLGIRPAKGFLLYGPPGTGKTLLAKAVAREAEANFIATKSADLLSKWYGESEQQIARLFARARQVAPCVIFIDELDSLVPARGSGGAGEPQVTERIVNTLLAEMDGIEEMQSVVVIGATNRPNLIDPALLRPGRLDELVYVSVPNAEGRRRILDIHTARMPLAKDVDLDAIAEKANRYTGADLEDLVRRAGMVALRKSRDVPEVTQEDFEAALKDTRATVTPEMEREYEKIAGEIKQNAAALNPIGFIAPGMLTPARQTKHGDPEKGDSDKARPVTD</sequence>
<evidence type="ECO:0000313" key="11">
    <source>
        <dbReference type="Proteomes" id="UP000503018"/>
    </source>
</evidence>
<dbReference type="KEGG" id="slan:GV829_13675"/>
<dbReference type="Pfam" id="PF02359">
    <property type="entry name" value="CDC48_N"/>
    <property type="match status" value="1"/>
</dbReference>
<dbReference type="Gene3D" id="1.10.8.60">
    <property type="match status" value="2"/>
</dbReference>
<feature type="compositionally biased region" description="Basic and acidic residues" evidence="6">
    <location>
        <begin position="1"/>
        <end position="12"/>
    </location>
</feature>
<dbReference type="InterPro" id="IPR050168">
    <property type="entry name" value="AAA_ATPase_domain"/>
</dbReference>
<protein>
    <submittedName>
        <fullName evidence="10">CDC48 family AAA ATPase</fullName>
    </submittedName>
</protein>
<dbReference type="SUPFAM" id="SSF50692">
    <property type="entry name" value="ADC-like"/>
    <property type="match status" value="1"/>
</dbReference>
<dbReference type="EMBL" id="CP053015">
    <property type="protein sequence ID" value="QJQ33359.1"/>
    <property type="molecule type" value="Genomic_DNA"/>
</dbReference>
<dbReference type="InterPro" id="IPR029067">
    <property type="entry name" value="CDC48_domain_2-like_sf"/>
</dbReference>
<dbReference type="Gene3D" id="3.10.330.10">
    <property type="match status" value="1"/>
</dbReference>
<evidence type="ECO:0000256" key="2">
    <source>
        <dbReference type="ARBA" id="ARBA00022737"/>
    </source>
</evidence>
<dbReference type="FunFam" id="2.40.40.20:FF:000007">
    <property type="entry name" value="AAA family ATPase"/>
    <property type="match status" value="1"/>
</dbReference>
<feature type="domain" description="CDC48 N-terminal subdomain" evidence="9">
    <location>
        <begin position="13"/>
        <end position="97"/>
    </location>
</feature>
<feature type="domain" description="AAA+ ATPase" evidence="7">
    <location>
        <begin position="241"/>
        <end position="377"/>
    </location>
</feature>
<evidence type="ECO:0000259" key="8">
    <source>
        <dbReference type="SMART" id="SM01072"/>
    </source>
</evidence>
<dbReference type="InterPro" id="IPR005938">
    <property type="entry name" value="AAA_ATPase_CDC48"/>
</dbReference>
<dbReference type="SMART" id="SM01073">
    <property type="entry name" value="CDC48_N"/>
    <property type="match status" value="1"/>
</dbReference>
<dbReference type="InterPro" id="IPR003960">
    <property type="entry name" value="ATPase_AAA_CS"/>
</dbReference>
<dbReference type="NCBIfam" id="TIGR01243">
    <property type="entry name" value="CDC48"/>
    <property type="match status" value="1"/>
</dbReference>
<dbReference type="Pfam" id="PF17862">
    <property type="entry name" value="AAA_lid_3"/>
    <property type="match status" value="2"/>
</dbReference>
<proteinExistence type="inferred from homology"/>
<organism evidence="10 11">
    <name type="scientific">Sphingomonas lacunae</name>
    <dbReference type="NCBI Taxonomy" id="2698828"/>
    <lineage>
        <taxon>Bacteria</taxon>
        <taxon>Pseudomonadati</taxon>
        <taxon>Pseudomonadota</taxon>
        <taxon>Alphaproteobacteria</taxon>
        <taxon>Sphingomonadales</taxon>
        <taxon>Sphingomonadaceae</taxon>
        <taxon>Sphingomonas</taxon>
    </lineage>
</organism>
<evidence type="ECO:0000259" key="7">
    <source>
        <dbReference type="SMART" id="SM00382"/>
    </source>
</evidence>
<evidence type="ECO:0000259" key="9">
    <source>
        <dbReference type="SMART" id="SM01073"/>
    </source>
</evidence>
<dbReference type="InterPro" id="IPR004201">
    <property type="entry name" value="Cdc48_dom2"/>
</dbReference>
<dbReference type="GO" id="GO:0005737">
    <property type="term" value="C:cytoplasm"/>
    <property type="evidence" value="ECO:0007669"/>
    <property type="project" value="UniProtKB-ARBA"/>
</dbReference>
<evidence type="ECO:0000256" key="3">
    <source>
        <dbReference type="ARBA" id="ARBA00022741"/>
    </source>
</evidence>
<dbReference type="CDD" id="cd19503">
    <property type="entry name" value="RecA-like_CDC48_NLV2_r1-like"/>
    <property type="match status" value="1"/>
</dbReference>
<feature type="region of interest" description="Disordered" evidence="6">
    <location>
        <begin position="1"/>
        <end position="29"/>
    </location>
</feature>
<keyword evidence="4 5" id="KW-0067">ATP-binding</keyword>
<feature type="domain" description="AAA+ ATPase" evidence="7">
    <location>
        <begin position="514"/>
        <end position="653"/>
    </location>
</feature>
<dbReference type="InterPro" id="IPR003959">
    <property type="entry name" value="ATPase_AAA_core"/>
</dbReference>
<accession>A0A6M4AZ61</accession>
<keyword evidence="3 5" id="KW-0547">Nucleotide-binding</keyword>
<comment type="similarity">
    <text evidence="1">Belongs to the AAA ATPase family. CDC48 subfamily.</text>
</comment>
<dbReference type="PROSITE" id="PS00674">
    <property type="entry name" value="AAA"/>
    <property type="match status" value="2"/>
</dbReference>
<dbReference type="GO" id="GO:0005524">
    <property type="term" value="F:ATP binding"/>
    <property type="evidence" value="ECO:0007669"/>
    <property type="project" value="UniProtKB-KW"/>
</dbReference>
<dbReference type="SMART" id="SM00382">
    <property type="entry name" value="AAA"/>
    <property type="match status" value="2"/>
</dbReference>
<dbReference type="SMART" id="SM01072">
    <property type="entry name" value="CDC48_2"/>
    <property type="match status" value="1"/>
</dbReference>
<dbReference type="Proteomes" id="UP000503018">
    <property type="component" value="Chromosome"/>
</dbReference>
<evidence type="ECO:0000256" key="6">
    <source>
        <dbReference type="SAM" id="MobiDB-lite"/>
    </source>
</evidence>
<gene>
    <name evidence="10" type="ORF">GV829_13675</name>
</gene>
<reference evidence="10 11" key="1">
    <citation type="submission" date="2020-01" db="EMBL/GenBank/DDBJ databases">
        <title>Sphingomonas sp. strain CSW-10.</title>
        <authorList>
            <person name="Chen W.-M."/>
        </authorList>
    </citation>
    <scope>NUCLEOTIDE SEQUENCE [LARGE SCALE GENOMIC DNA]</scope>
    <source>
        <strain evidence="10 11">CSW-10</strain>
    </source>
</reference>
<dbReference type="RefSeq" id="WP_169947536.1">
    <property type="nucleotide sequence ID" value="NZ_CP053015.1"/>
</dbReference>
<dbReference type="FunFam" id="3.40.50.300:FF:000012">
    <property type="entry name" value="Transitional endoplasmic reticulum ATPase"/>
    <property type="match status" value="1"/>
</dbReference>
<dbReference type="InterPro" id="IPR027417">
    <property type="entry name" value="P-loop_NTPase"/>
</dbReference>
<dbReference type="InterPro" id="IPR009010">
    <property type="entry name" value="Asp_de-COase-like_dom_sf"/>
</dbReference>
<evidence type="ECO:0000313" key="10">
    <source>
        <dbReference type="EMBL" id="QJQ33359.1"/>
    </source>
</evidence>
<dbReference type="FunFam" id="1.10.8.60:FF:000057">
    <property type="entry name" value="AAA family ATPase, CDC48 subfamily"/>
    <property type="match status" value="1"/>
</dbReference>
<feature type="region of interest" description="Disordered" evidence="6">
    <location>
        <begin position="761"/>
        <end position="785"/>
    </location>
</feature>
<evidence type="ECO:0000256" key="5">
    <source>
        <dbReference type="RuleBase" id="RU003651"/>
    </source>
</evidence>
<dbReference type="InterPro" id="IPR003338">
    <property type="entry name" value="CDC4_N-term_subdom"/>
</dbReference>
<dbReference type="PANTHER" id="PTHR23077:SF171">
    <property type="entry name" value="NUCLEAR VALOSIN-CONTAINING PROTEIN-LIKE"/>
    <property type="match status" value="1"/>
</dbReference>
<dbReference type="Gene3D" id="2.40.40.20">
    <property type="match status" value="1"/>
</dbReference>
<dbReference type="FunFam" id="3.40.50.300:FF:000018">
    <property type="entry name" value="Cell division control 48"/>
    <property type="match status" value="1"/>
</dbReference>
<dbReference type="SUPFAM" id="SSF54585">
    <property type="entry name" value="Cdc48 domain 2-like"/>
    <property type="match status" value="1"/>
</dbReference>
<keyword evidence="2" id="KW-0677">Repeat</keyword>
<evidence type="ECO:0000256" key="1">
    <source>
        <dbReference type="ARBA" id="ARBA00009833"/>
    </source>
</evidence>
<feature type="domain" description="CDC48" evidence="8">
    <location>
        <begin position="113"/>
        <end position="197"/>
    </location>
</feature>
<keyword evidence="11" id="KW-1185">Reference proteome</keyword>